<organism evidence="16 17">
    <name type="scientific">Gordonia hydrophobica</name>
    <dbReference type="NCBI Taxonomy" id="40516"/>
    <lineage>
        <taxon>Bacteria</taxon>
        <taxon>Bacillati</taxon>
        <taxon>Actinomycetota</taxon>
        <taxon>Actinomycetes</taxon>
        <taxon>Mycobacteriales</taxon>
        <taxon>Gordoniaceae</taxon>
        <taxon>Gordonia</taxon>
    </lineage>
</organism>
<dbReference type="Proteomes" id="UP001479933">
    <property type="component" value="Chromosome"/>
</dbReference>
<dbReference type="InterPro" id="IPR011604">
    <property type="entry name" value="PDDEXK-like_dom_sf"/>
</dbReference>
<dbReference type="EMBL" id="CP136137">
    <property type="protein sequence ID" value="WYY07451.1"/>
    <property type="molecule type" value="Genomic_DNA"/>
</dbReference>
<keyword evidence="2 14" id="KW-0479">Metal-binding</keyword>
<dbReference type="Pfam" id="PF01867">
    <property type="entry name" value="Cas_Cas1"/>
    <property type="match status" value="1"/>
</dbReference>
<dbReference type="InterPro" id="IPR022765">
    <property type="entry name" value="Dna2/Cas4_DUF83"/>
</dbReference>
<keyword evidence="7" id="KW-0408">Iron</keyword>
<evidence type="ECO:0000256" key="13">
    <source>
        <dbReference type="ARBA" id="ARBA00038592"/>
    </source>
</evidence>
<dbReference type="InterPro" id="IPR042211">
    <property type="entry name" value="CRISPR-assoc_Cas1_N"/>
</dbReference>
<reference evidence="16 17" key="1">
    <citation type="journal article" date="2023" name="Virus Evol.">
        <title>Computational host range prediction-The good, the bad, and the ugly.</title>
        <authorList>
            <person name="Howell A.A."/>
            <person name="Versoza C.J."/>
            <person name="Pfeifer S.P."/>
        </authorList>
    </citation>
    <scope>NUCLEOTIDE SEQUENCE [LARGE SCALE GENOMIC DNA]</scope>
    <source>
        <strain evidence="16 17">1610/1b</strain>
    </source>
</reference>
<feature type="domain" description="DUF83" evidence="15">
    <location>
        <begin position="12"/>
        <end position="184"/>
    </location>
</feature>
<dbReference type="InterPro" id="IPR050646">
    <property type="entry name" value="Cas1"/>
</dbReference>
<keyword evidence="3 14" id="KW-0255">Endonuclease</keyword>
<keyword evidence="8" id="KW-0411">Iron-sulfur</keyword>
<keyword evidence="5" id="KW-0269">Exonuclease</keyword>
<dbReference type="InterPro" id="IPR002729">
    <property type="entry name" value="CRISPR-assoc_Cas1"/>
</dbReference>
<dbReference type="HAMAP" id="MF_01470">
    <property type="entry name" value="Cas1"/>
    <property type="match status" value="1"/>
</dbReference>
<evidence type="ECO:0000256" key="2">
    <source>
        <dbReference type="ARBA" id="ARBA00022723"/>
    </source>
</evidence>
<dbReference type="Gene3D" id="1.20.120.920">
    <property type="entry name" value="CRISPR-associated endonuclease Cas1, C-terminal domain"/>
    <property type="match status" value="1"/>
</dbReference>
<evidence type="ECO:0000256" key="5">
    <source>
        <dbReference type="ARBA" id="ARBA00022839"/>
    </source>
</evidence>
<dbReference type="RefSeq" id="WP_084247517.1">
    <property type="nucleotide sequence ID" value="NZ_CP136137.1"/>
</dbReference>
<name>A0ABZ2U3L6_9ACTN</name>
<gene>
    <name evidence="14" type="primary">cas1</name>
    <name evidence="16" type="ORF">RVF87_21095</name>
</gene>
<keyword evidence="4 14" id="KW-0378">Hydrolase</keyword>
<proteinExistence type="inferred from homology"/>
<keyword evidence="9 14" id="KW-0051">Antiviral defense</keyword>
<evidence type="ECO:0000256" key="11">
    <source>
        <dbReference type="ARBA" id="ARBA00023211"/>
    </source>
</evidence>
<dbReference type="NCBIfam" id="TIGR00372">
    <property type="entry name" value="cas4"/>
    <property type="match status" value="1"/>
</dbReference>
<protein>
    <recommendedName>
        <fullName evidence="14">CRISPR-associated endonuclease Cas1</fullName>
        <ecNumber evidence="14">3.1.-.-</ecNumber>
    </recommendedName>
</protein>
<dbReference type="Gene3D" id="3.90.320.10">
    <property type="match status" value="1"/>
</dbReference>
<evidence type="ECO:0000256" key="10">
    <source>
        <dbReference type="ARBA" id="ARBA00023125"/>
    </source>
</evidence>
<keyword evidence="6 14" id="KW-0460">Magnesium</keyword>
<evidence type="ECO:0000313" key="17">
    <source>
        <dbReference type="Proteomes" id="UP001479933"/>
    </source>
</evidence>
<dbReference type="CDD" id="cd09634">
    <property type="entry name" value="Cas1_I-II-III"/>
    <property type="match status" value="1"/>
</dbReference>
<feature type="binding site" evidence="14">
    <location>
        <position position="443"/>
    </location>
    <ligand>
        <name>Mn(2+)</name>
        <dbReference type="ChEBI" id="CHEBI:29035"/>
    </ligand>
</feature>
<evidence type="ECO:0000313" key="16">
    <source>
        <dbReference type="EMBL" id="WYY07451.1"/>
    </source>
</evidence>
<feature type="binding site" evidence="14">
    <location>
        <position position="357"/>
    </location>
    <ligand>
        <name>Mn(2+)</name>
        <dbReference type="ChEBI" id="CHEBI:29035"/>
    </ligand>
</feature>
<evidence type="ECO:0000256" key="3">
    <source>
        <dbReference type="ARBA" id="ARBA00022759"/>
    </source>
</evidence>
<dbReference type="PANTHER" id="PTHR34353:SF2">
    <property type="entry name" value="CRISPR-ASSOCIATED ENDONUCLEASE CAS1 1"/>
    <property type="match status" value="1"/>
</dbReference>
<sequence>MSDPESNAIPISLVAHTVFCARRAWIEAVGERVDSAQIEAGLHAHARVDSAVSTEGVSRSVDISHDGLGLIGKCDVLEADDAGTAIVEYKATPLRRVPEVTDANIVQLALQRICLEAAGTQVDDQRVYFTNHRRSVHVPLSPSDFEDAHAWVARTREIVEAAEAPKPLVDDPRCRFCSHVGVCLPDEHVAQELVRVRRIAVGDPAGDVLHLTTPGSRASIKAGRVVVHKAREESTSVPLERVVGLVVHGNVDISSALIREILWRGYGIVWCSSSGRVVGHARSSKSPNGYPRLMQHVRAYTGDLALARELMATKVSNQATQLRRGTRIDLKADVGRMRTISKQIATASSIPEIFGFEGEAASVYFENFPSMVSDSADRVFLERWKGRSGRGASDPLNVALNYAYGLLVADCIRAICAAGLDPHAGFVHSSSRNKPAFALDLMEQFRPVIADSAVLSAINNGLLTGVDFSEVAGSTRLRVSGRKALTSEFERRIGHEFTHPIFKYKISWRRAIEVQARMVLGILDGTRDEYTGIRTR</sequence>
<comment type="function">
    <text evidence="14">CRISPR (clustered regularly interspaced short palindromic repeat), is an adaptive immune system that provides protection against mobile genetic elements (viruses, transposable elements and conjugative plasmids). CRISPR clusters contain spacers, sequences complementary to antecedent mobile elements, and target invading nucleic acids. CRISPR clusters are transcribed and processed into CRISPR RNA (crRNA). Acts as a dsDNA endonuclease. Involved in the integration of spacer DNA into the CRISPR cassette.</text>
</comment>
<evidence type="ECO:0000256" key="1">
    <source>
        <dbReference type="ARBA" id="ARBA00022722"/>
    </source>
</evidence>
<evidence type="ECO:0000256" key="7">
    <source>
        <dbReference type="ARBA" id="ARBA00023004"/>
    </source>
</evidence>
<dbReference type="InterPro" id="IPR013343">
    <property type="entry name" value="CRISPR-assoc_prot_Cas4"/>
</dbReference>
<dbReference type="NCBIfam" id="TIGR00287">
    <property type="entry name" value="cas1"/>
    <property type="match status" value="1"/>
</dbReference>
<dbReference type="Gene3D" id="3.100.10.20">
    <property type="entry name" value="CRISPR-associated endonuclease Cas1, N-terminal domain"/>
    <property type="match status" value="1"/>
</dbReference>
<evidence type="ECO:0000256" key="4">
    <source>
        <dbReference type="ARBA" id="ARBA00022801"/>
    </source>
</evidence>
<comment type="catalytic activity">
    <reaction evidence="12">
        <text>exonucleolytic cleavage in the 5'- to 3'-direction to yield nucleoside 3'-phosphates.</text>
        <dbReference type="EC" id="3.1.12.1"/>
    </reaction>
</comment>
<keyword evidence="17" id="KW-1185">Reference proteome</keyword>
<evidence type="ECO:0000256" key="12">
    <source>
        <dbReference type="ARBA" id="ARBA00033996"/>
    </source>
</evidence>
<feature type="binding site" evidence="14">
    <location>
        <position position="428"/>
    </location>
    <ligand>
        <name>Mn(2+)</name>
        <dbReference type="ChEBI" id="CHEBI:29035"/>
    </ligand>
</feature>
<keyword evidence="11 14" id="KW-0464">Manganese</keyword>
<comment type="subunit">
    <text evidence="13 14">Homodimer, forms a heterotetramer with a Cas2 homodimer.</text>
</comment>
<keyword evidence="10 14" id="KW-0238">DNA-binding</keyword>
<evidence type="ECO:0000256" key="14">
    <source>
        <dbReference type="HAMAP-Rule" id="MF_01470"/>
    </source>
</evidence>
<dbReference type="EC" id="3.1.-.-" evidence="14"/>
<evidence type="ECO:0000256" key="9">
    <source>
        <dbReference type="ARBA" id="ARBA00023118"/>
    </source>
</evidence>
<dbReference type="GO" id="GO:0004519">
    <property type="term" value="F:endonuclease activity"/>
    <property type="evidence" value="ECO:0007669"/>
    <property type="project" value="UniProtKB-KW"/>
</dbReference>
<evidence type="ECO:0000259" key="15">
    <source>
        <dbReference type="Pfam" id="PF01930"/>
    </source>
</evidence>
<dbReference type="InterPro" id="IPR042206">
    <property type="entry name" value="CRISPR-assoc_Cas1_C"/>
</dbReference>
<accession>A0ABZ2U3L6</accession>
<comment type="similarity">
    <text evidence="14">Belongs to the CRISPR-associated endonuclease Cas1 family.</text>
</comment>
<comment type="cofactor">
    <cofactor evidence="14">
        <name>Mg(2+)</name>
        <dbReference type="ChEBI" id="CHEBI:18420"/>
    </cofactor>
    <cofactor evidence="14">
        <name>Mn(2+)</name>
        <dbReference type="ChEBI" id="CHEBI:29035"/>
    </cofactor>
</comment>
<dbReference type="Pfam" id="PF01930">
    <property type="entry name" value="Cas_Cas4"/>
    <property type="match status" value="1"/>
</dbReference>
<evidence type="ECO:0000256" key="6">
    <source>
        <dbReference type="ARBA" id="ARBA00022842"/>
    </source>
</evidence>
<evidence type="ECO:0000256" key="8">
    <source>
        <dbReference type="ARBA" id="ARBA00023014"/>
    </source>
</evidence>
<keyword evidence="1 14" id="KW-0540">Nuclease</keyword>
<dbReference type="PANTHER" id="PTHR34353">
    <property type="entry name" value="CRISPR-ASSOCIATED ENDONUCLEASE CAS1 1"/>
    <property type="match status" value="1"/>
</dbReference>